<accession>G0UWZ2</accession>
<dbReference type="InterPro" id="IPR029063">
    <property type="entry name" value="SAM-dependent_MTases_sf"/>
</dbReference>
<keyword evidence="1" id="KW-0539">Nucleus</keyword>
<dbReference type="PROSITE" id="PS51613">
    <property type="entry name" value="SAM_MT_RRMJ"/>
    <property type="match status" value="1"/>
</dbReference>
<protein>
    <recommendedName>
        <fullName evidence="1">Cap-specific mRNA (nucleoside-2'-O-)-methyltransferase 1</fullName>
        <ecNumber evidence="1">2.1.1.57</ecNumber>
    </recommendedName>
    <alternativeName>
        <fullName evidence="1">Cap1 2'O-ribose methyltransferase 1</fullName>
    </alternativeName>
</protein>
<comment type="catalytic activity">
    <reaction evidence="1">
        <text>a 5'-end (N(7)-methyl 5'-triphosphoguanosine)-ribonucleoside in mRNA + S-adenosyl-L-methionine = a 5'-end (N(7)-methyl 5'-triphosphoguanosine)-(2'-O-methyl-ribonucleoside) in mRNA + S-adenosyl-L-homocysteine + H(+)</text>
        <dbReference type="Rhea" id="RHEA:67020"/>
        <dbReference type="Rhea" id="RHEA-COMP:17167"/>
        <dbReference type="Rhea" id="RHEA-COMP:17168"/>
        <dbReference type="ChEBI" id="CHEBI:15378"/>
        <dbReference type="ChEBI" id="CHEBI:57856"/>
        <dbReference type="ChEBI" id="CHEBI:59789"/>
        <dbReference type="ChEBI" id="CHEBI:156461"/>
        <dbReference type="ChEBI" id="CHEBI:167609"/>
        <dbReference type="EC" id="2.1.1.57"/>
    </reaction>
</comment>
<dbReference type="PANTHER" id="PTHR16121:SF0">
    <property type="entry name" value="CAP-SPECIFIC MRNA (NUCLEOSIDE-2'-O-)-METHYLTRANSFERASE 1"/>
    <property type="match status" value="1"/>
</dbReference>
<keyword evidence="1" id="KW-0506">mRNA capping</keyword>
<proteinExistence type="predicted"/>
<gene>
    <name evidence="3" type="ORF">TCIL3000_10_6820</name>
</gene>
<organism evidence="3">
    <name type="scientific">Trypanosoma congolense (strain IL3000)</name>
    <dbReference type="NCBI Taxonomy" id="1068625"/>
    <lineage>
        <taxon>Eukaryota</taxon>
        <taxon>Discoba</taxon>
        <taxon>Euglenozoa</taxon>
        <taxon>Kinetoplastea</taxon>
        <taxon>Metakinetoplastina</taxon>
        <taxon>Trypanosomatida</taxon>
        <taxon>Trypanosomatidae</taxon>
        <taxon>Trypanosoma</taxon>
        <taxon>Nannomonas</taxon>
    </lineage>
</organism>
<dbReference type="PANTHER" id="PTHR16121">
    <property type="entry name" value="CAP-SPECIFIC MRNA (NUCLEOSIDE-2'-O-)-METHYLTRANSFERASE 1-RELATED"/>
    <property type="match status" value="1"/>
</dbReference>
<dbReference type="GO" id="GO:0006370">
    <property type="term" value="P:7-methylguanosine mRNA capping"/>
    <property type="evidence" value="ECO:0007669"/>
    <property type="project" value="UniProtKB-UniRule"/>
</dbReference>
<evidence type="ECO:0000313" key="3">
    <source>
        <dbReference type="EMBL" id="CCC93909.1"/>
    </source>
</evidence>
<dbReference type="GO" id="GO:0032259">
    <property type="term" value="P:methylation"/>
    <property type="evidence" value="ECO:0007669"/>
    <property type="project" value="UniProtKB-KW"/>
</dbReference>
<reference evidence="3" key="1">
    <citation type="journal article" date="2012" name="Proc. Natl. Acad. Sci. U.S.A.">
        <title>Antigenic diversity is generated by distinct evolutionary mechanisms in African trypanosome species.</title>
        <authorList>
            <person name="Jackson A.P."/>
            <person name="Berry A."/>
            <person name="Aslett M."/>
            <person name="Allison H.C."/>
            <person name="Burton P."/>
            <person name="Vavrova-Anderson J."/>
            <person name="Brown R."/>
            <person name="Browne H."/>
            <person name="Corton N."/>
            <person name="Hauser H."/>
            <person name="Gamble J."/>
            <person name="Gilderthorp R."/>
            <person name="Marcello L."/>
            <person name="McQuillan J."/>
            <person name="Otto T.D."/>
            <person name="Quail M.A."/>
            <person name="Sanders M.J."/>
            <person name="van Tonder A."/>
            <person name="Ginger M.L."/>
            <person name="Field M.C."/>
            <person name="Barry J.D."/>
            <person name="Hertz-Fowler C."/>
            <person name="Berriman M."/>
        </authorList>
    </citation>
    <scope>NUCLEOTIDE SEQUENCE</scope>
    <source>
        <strain evidence="3">IL3000</strain>
    </source>
</reference>
<comment type="function">
    <text evidence="1">S-adenosyl-L-methionine-dependent methyltransferase that mediates RNA cap1 2'-O-ribose methylation to the 5'-cap structure of RNAs. Methylates the ribose of the first nucleotide of a m(7)GpppG-capped mRNA to produce m(7)GpppNmp (cap1).</text>
</comment>
<dbReference type="VEuPathDB" id="TriTrypDB:TcIL3000_10_6820"/>
<comment type="subcellular location">
    <subcellularLocation>
        <location evidence="1">Nucleus</location>
    </subcellularLocation>
</comment>
<evidence type="ECO:0000259" key="2">
    <source>
        <dbReference type="PROSITE" id="PS51613"/>
    </source>
</evidence>
<dbReference type="GO" id="GO:0003676">
    <property type="term" value="F:nucleic acid binding"/>
    <property type="evidence" value="ECO:0007669"/>
    <property type="project" value="UniProtKB-UniRule"/>
</dbReference>
<dbReference type="EC" id="2.1.1.57" evidence="1"/>
<dbReference type="Pfam" id="PF01728">
    <property type="entry name" value="FtsJ"/>
    <property type="match status" value="1"/>
</dbReference>
<dbReference type="Gene3D" id="3.40.50.12760">
    <property type="match status" value="1"/>
</dbReference>
<dbReference type="GO" id="GO:0005634">
    <property type="term" value="C:nucleus"/>
    <property type="evidence" value="ECO:0007669"/>
    <property type="project" value="UniProtKB-SubCell"/>
</dbReference>
<dbReference type="AlphaFoldDB" id="G0UWZ2"/>
<evidence type="ECO:0000256" key="1">
    <source>
        <dbReference type="RuleBase" id="RU368012"/>
    </source>
</evidence>
<dbReference type="GO" id="GO:0016556">
    <property type="term" value="P:mRNA modification"/>
    <property type="evidence" value="ECO:0007669"/>
    <property type="project" value="UniProtKB-UniRule"/>
</dbReference>
<feature type="domain" description="RrmJ-type SAM-dependent 2'-O-MTase" evidence="2">
    <location>
        <begin position="1"/>
        <end position="156"/>
    </location>
</feature>
<dbReference type="InterPro" id="IPR002877">
    <property type="entry name" value="RNA_MeTrfase_FtsJ_dom"/>
</dbReference>
<keyword evidence="1" id="KW-0949">S-adenosyl-L-methionine</keyword>
<dbReference type="SUPFAM" id="SSF53335">
    <property type="entry name" value="S-adenosyl-L-methionine-dependent methyltransferases"/>
    <property type="match status" value="1"/>
</dbReference>
<dbReference type="InterPro" id="IPR025816">
    <property type="entry name" value="RrmJ-type_MeTrfase"/>
</dbReference>
<dbReference type="InterPro" id="IPR050851">
    <property type="entry name" value="mRNA_Cap_2O-Ribose_MeTrfase"/>
</dbReference>
<dbReference type="GO" id="GO:0004483">
    <property type="term" value="F:methyltransferase cap1 activity"/>
    <property type="evidence" value="ECO:0007669"/>
    <property type="project" value="UniProtKB-UniRule"/>
</dbReference>
<keyword evidence="1" id="KW-0489">Methyltransferase</keyword>
<keyword evidence="1" id="KW-0808">Transferase</keyword>
<sequence length="227" mass="25937">MGKQYRLQLRGFGLTLRDVKGLDWYPDLPSRRFFPCYGIDGTGDVFKLENIESLCSLTHKENVMLVVADGGFDIPTEIVNFQETISCRIVYSQWLCALKLLRRRGCFILKLFDTFSPFTRSILFLTTYLYESVQVVKPQHSRVVNSERYLVCIGFKGVPKPWMEHLERCHEEGFVGGENVPTLIPSWCMRDKTFSVDVTNMAAEIASHQLTGLEAILEKLKTTVPNG</sequence>
<dbReference type="GO" id="GO:0005737">
    <property type="term" value="C:cytoplasm"/>
    <property type="evidence" value="ECO:0007669"/>
    <property type="project" value="TreeGrafter"/>
</dbReference>
<keyword evidence="1" id="KW-0507">mRNA processing</keyword>
<name>G0UWZ2_TRYCI</name>
<dbReference type="EMBL" id="HE575323">
    <property type="protein sequence ID" value="CCC93909.1"/>
    <property type="molecule type" value="Genomic_DNA"/>
</dbReference>